<dbReference type="EMBL" id="FZOQ01000002">
    <property type="protein sequence ID" value="SNS08523.1"/>
    <property type="molecule type" value="Genomic_DNA"/>
</dbReference>
<evidence type="ECO:0000256" key="6">
    <source>
        <dbReference type="ARBA" id="ARBA00022777"/>
    </source>
</evidence>
<evidence type="ECO:0000256" key="8">
    <source>
        <dbReference type="ARBA" id="ARBA00023137"/>
    </source>
</evidence>
<dbReference type="Proteomes" id="UP000198432">
    <property type="component" value="Unassembled WGS sequence"/>
</dbReference>
<dbReference type="SUPFAM" id="SSF52540">
    <property type="entry name" value="P-loop containing nucleoside triphosphate hydrolases"/>
    <property type="match status" value="1"/>
</dbReference>
<sequence>METQKNIQQENGLDVLKLARKVLSYWYLLALSVVIALALAFLVNRYTVPLYTMQSAVMITEPVEEGASAAAILYGAEVFQGAKGLTNETIVLKMPALALQTLQKLDFGVSYFQEGNIKLTEVYGGLSPFVVEVDSASAHIPYGVLFKVKFSDPLHYTLASENQGWQPLLTKRRFKAGEVAEVNGFVFTLRTTSSEPQDVPNELLFQVNDLKALANHYAWALEVSPYGAGASALTLKLTGPTPQKEMDFLNAHMETYRHNNLAIKNTNAVNTLRFIDEQLQQISDSLYFIESRLEEFKERNASLDLSGEGGKIAGEIQGLEQQKAGLLVNEKYYQYLRNYLKRGKEEEEIVAPAHLGISDPILNGLTGQLVELQAAISKLSKSPNKANPLVREELAAKKQQLSELKAVMLENLASIESANNIALRDLNDRINRASVSLRKLPAAERQLINIQRLYGLSEGLYVFLMEKRAEAGIAKAANTSDVTILHEAYVGGQIAPTSSKNYFVALLLGLGIPVGVILLRDLLNNRVSTAEDLKKSTTLPLLGLVGHNSRSNSYLGDLSPRSALAEAFRTVRSNLRFMTSTGTGRGKIFVITSSISGEGKTFCAKNLAYIFAISGERTLLVNADMRKPNNNTSFGINSNIGLSNYLAGHAAMEEIIHPSIQEHLHILPAGEIPPNPSELLLSKRLDYLIGELKQRYDYVILDTPPIGILSDGLELMQLADANIFMVRENYSLKNFLDNIQQQYVAGKIKNIAILFNDVNPKELNKGYGYGYGYGYYADDLEPKPWWRKLTEV</sequence>
<feature type="domain" description="AAA" evidence="12">
    <location>
        <begin position="587"/>
        <end position="710"/>
    </location>
</feature>
<comment type="similarity">
    <text evidence="2">Belongs to the etk/wzc family.</text>
</comment>
<comment type="catalytic activity">
    <reaction evidence="9">
        <text>L-tyrosyl-[protein] + ATP = O-phospho-L-tyrosyl-[protein] + ADP + H(+)</text>
        <dbReference type="Rhea" id="RHEA:10596"/>
        <dbReference type="Rhea" id="RHEA-COMP:10136"/>
        <dbReference type="Rhea" id="RHEA-COMP:20101"/>
        <dbReference type="ChEBI" id="CHEBI:15378"/>
        <dbReference type="ChEBI" id="CHEBI:30616"/>
        <dbReference type="ChEBI" id="CHEBI:46858"/>
        <dbReference type="ChEBI" id="CHEBI:61978"/>
        <dbReference type="ChEBI" id="CHEBI:456216"/>
        <dbReference type="EC" id="2.7.10.2"/>
    </reaction>
</comment>
<protein>
    <recommendedName>
        <fullName evidence="3">non-specific protein-tyrosine kinase</fullName>
        <ecNumber evidence="3">2.7.10.2</ecNumber>
    </recommendedName>
</protein>
<dbReference type="InterPro" id="IPR005702">
    <property type="entry name" value="Wzc-like_C"/>
</dbReference>
<dbReference type="RefSeq" id="WP_089317506.1">
    <property type="nucleotide sequence ID" value="NZ_FZOQ01000002.1"/>
</dbReference>
<keyword evidence="11" id="KW-0812">Transmembrane</keyword>
<dbReference type="OrthoDB" id="9794577at2"/>
<evidence type="ECO:0000313" key="13">
    <source>
        <dbReference type="EMBL" id="SNS08523.1"/>
    </source>
</evidence>
<dbReference type="Pfam" id="PF13614">
    <property type="entry name" value="AAA_31"/>
    <property type="match status" value="1"/>
</dbReference>
<proteinExistence type="inferred from homology"/>
<evidence type="ECO:0000313" key="14">
    <source>
        <dbReference type="Proteomes" id="UP000198432"/>
    </source>
</evidence>
<keyword evidence="11" id="KW-1133">Transmembrane helix</keyword>
<name>A0A239BN43_9BACT</name>
<gene>
    <name evidence="13" type="ORF">SAMN06296052_1025</name>
</gene>
<dbReference type="GO" id="GO:0005886">
    <property type="term" value="C:plasma membrane"/>
    <property type="evidence" value="ECO:0007669"/>
    <property type="project" value="UniProtKB-ARBA"/>
</dbReference>
<feature type="transmembrane region" description="Helical" evidence="11">
    <location>
        <begin position="25"/>
        <end position="43"/>
    </location>
</feature>
<dbReference type="FunFam" id="3.40.50.300:FF:000527">
    <property type="entry name" value="Tyrosine-protein kinase etk"/>
    <property type="match status" value="1"/>
</dbReference>
<keyword evidence="7" id="KW-0067">ATP-binding</keyword>
<keyword evidence="4" id="KW-0808">Transferase</keyword>
<keyword evidence="8" id="KW-0829">Tyrosine-protein kinase</keyword>
<keyword evidence="11" id="KW-0472">Membrane</keyword>
<dbReference type="NCBIfam" id="TIGR01007">
    <property type="entry name" value="eps_fam"/>
    <property type="match status" value="1"/>
</dbReference>
<evidence type="ECO:0000256" key="7">
    <source>
        <dbReference type="ARBA" id="ARBA00022840"/>
    </source>
</evidence>
<dbReference type="InterPro" id="IPR025669">
    <property type="entry name" value="AAA_dom"/>
</dbReference>
<keyword evidence="14" id="KW-1185">Reference proteome</keyword>
<dbReference type="CDD" id="cd05387">
    <property type="entry name" value="BY-kinase"/>
    <property type="match status" value="1"/>
</dbReference>
<evidence type="ECO:0000259" key="12">
    <source>
        <dbReference type="Pfam" id="PF13614"/>
    </source>
</evidence>
<dbReference type="AlphaFoldDB" id="A0A239BN43"/>
<comment type="similarity">
    <text evidence="1">Belongs to the CpsD/CapB family.</text>
</comment>
<dbReference type="GO" id="GO:0005524">
    <property type="term" value="F:ATP binding"/>
    <property type="evidence" value="ECO:0007669"/>
    <property type="project" value="UniProtKB-KW"/>
</dbReference>
<accession>A0A239BN43</accession>
<dbReference type="InterPro" id="IPR050445">
    <property type="entry name" value="Bact_polysacc_biosynth/exp"/>
</dbReference>
<reference evidence="14" key="1">
    <citation type="submission" date="2017-06" db="EMBL/GenBank/DDBJ databases">
        <authorList>
            <person name="Varghese N."/>
            <person name="Submissions S."/>
        </authorList>
    </citation>
    <scope>NUCLEOTIDE SEQUENCE [LARGE SCALE GENOMIC DNA]</scope>
    <source>
        <strain evidence="14">NKM1</strain>
    </source>
</reference>
<evidence type="ECO:0000256" key="11">
    <source>
        <dbReference type="SAM" id="Phobius"/>
    </source>
</evidence>
<keyword evidence="5" id="KW-0547">Nucleotide-binding</keyword>
<dbReference type="GO" id="GO:0042802">
    <property type="term" value="F:identical protein binding"/>
    <property type="evidence" value="ECO:0007669"/>
    <property type="project" value="UniProtKB-ARBA"/>
</dbReference>
<evidence type="ECO:0000256" key="5">
    <source>
        <dbReference type="ARBA" id="ARBA00022741"/>
    </source>
</evidence>
<keyword evidence="6" id="KW-0418">Kinase</keyword>
<dbReference type="GO" id="GO:0004715">
    <property type="term" value="F:non-membrane spanning protein tyrosine kinase activity"/>
    <property type="evidence" value="ECO:0007669"/>
    <property type="project" value="UniProtKB-EC"/>
</dbReference>
<dbReference type="Gene3D" id="3.40.50.300">
    <property type="entry name" value="P-loop containing nucleotide triphosphate hydrolases"/>
    <property type="match status" value="1"/>
</dbReference>
<feature type="coiled-coil region" evidence="10">
    <location>
        <begin position="362"/>
        <end position="411"/>
    </location>
</feature>
<evidence type="ECO:0000256" key="3">
    <source>
        <dbReference type="ARBA" id="ARBA00011903"/>
    </source>
</evidence>
<evidence type="ECO:0000256" key="1">
    <source>
        <dbReference type="ARBA" id="ARBA00007316"/>
    </source>
</evidence>
<dbReference type="EC" id="2.7.10.2" evidence="3"/>
<dbReference type="InterPro" id="IPR027417">
    <property type="entry name" value="P-loop_NTPase"/>
</dbReference>
<evidence type="ECO:0000256" key="4">
    <source>
        <dbReference type="ARBA" id="ARBA00022679"/>
    </source>
</evidence>
<keyword evidence="10" id="KW-0175">Coiled coil</keyword>
<evidence type="ECO:0000256" key="10">
    <source>
        <dbReference type="SAM" id="Coils"/>
    </source>
</evidence>
<organism evidence="13 14">
    <name type="scientific">Pontibacter ummariensis</name>
    <dbReference type="NCBI Taxonomy" id="1610492"/>
    <lineage>
        <taxon>Bacteria</taxon>
        <taxon>Pseudomonadati</taxon>
        <taxon>Bacteroidota</taxon>
        <taxon>Cytophagia</taxon>
        <taxon>Cytophagales</taxon>
        <taxon>Hymenobacteraceae</taxon>
        <taxon>Pontibacter</taxon>
    </lineage>
</organism>
<evidence type="ECO:0000256" key="2">
    <source>
        <dbReference type="ARBA" id="ARBA00008883"/>
    </source>
</evidence>
<dbReference type="PANTHER" id="PTHR32309:SF13">
    <property type="entry name" value="FERRIC ENTEROBACTIN TRANSPORT PROTEIN FEPE"/>
    <property type="match status" value="1"/>
</dbReference>
<dbReference type="PANTHER" id="PTHR32309">
    <property type="entry name" value="TYROSINE-PROTEIN KINASE"/>
    <property type="match status" value="1"/>
</dbReference>
<evidence type="ECO:0000256" key="9">
    <source>
        <dbReference type="ARBA" id="ARBA00051245"/>
    </source>
</evidence>